<proteinExistence type="predicted"/>
<evidence type="ECO:0000256" key="1">
    <source>
        <dbReference type="SAM" id="MobiDB-lite"/>
    </source>
</evidence>
<keyword evidence="3" id="KW-1185">Reference proteome</keyword>
<name>A0AB34JWZ6_PRYPA</name>
<evidence type="ECO:0000313" key="2">
    <source>
        <dbReference type="EMBL" id="KAL1525432.1"/>
    </source>
</evidence>
<dbReference type="EMBL" id="JBGBPQ010000004">
    <property type="protein sequence ID" value="KAL1525432.1"/>
    <property type="molecule type" value="Genomic_DNA"/>
</dbReference>
<dbReference type="Proteomes" id="UP001515480">
    <property type="component" value="Unassembled WGS sequence"/>
</dbReference>
<gene>
    <name evidence="2" type="ORF">AB1Y20_020290</name>
</gene>
<dbReference type="AlphaFoldDB" id="A0AB34JWZ6"/>
<organism evidence="2 3">
    <name type="scientific">Prymnesium parvum</name>
    <name type="common">Toxic golden alga</name>
    <dbReference type="NCBI Taxonomy" id="97485"/>
    <lineage>
        <taxon>Eukaryota</taxon>
        <taxon>Haptista</taxon>
        <taxon>Haptophyta</taxon>
        <taxon>Prymnesiophyceae</taxon>
        <taxon>Prymnesiales</taxon>
        <taxon>Prymnesiaceae</taxon>
        <taxon>Prymnesium</taxon>
    </lineage>
</organism>
<evidence type="ECO:0000313" key="3">
    <source>
        <dbReference type="Proteomes" id="UP001515480"/>
    </source>
</evidence>
<accession>A0AB34JWZ6</accession>
<comment type="caution">
    <text evidence="2">The sequence shown here is derived from an EMBL/GenBank/DDBJ whole genome shotgun (WGS) entry which is preliminary data.</text>
</comment>
<reference evidence="2 3" key="1">
    <citation type="journal article" date="2024" name="Science">
        <title>Giant polyketide synthase enzymes in the biosynthesis of giant marine polyether toxins.</title>
        <authorList>
            <person name="Fallon T.R."/>
            <person name="Shende V.V."/>
            <person name="Wierzbicki I.H."/>
            <person name="Pendleton A.L."/>
            <person name="Watervoot N.F."/>
            <person name="Auber R.P."/>
            <person name="Gonzalez D.J."/>
            <person name="Wisecaver J.H."/>
            <person name="Moore B.S."/>
        </authorList>
    </citation>
    <scope>NUCLEOTIDE SEQUENCE [LARGE SCALE GENOMIC DNA]</scope>
    <source>
        <strain evidence="2 3">12B1</strain>
    </source>
</reference>
<feature type="compositionally biased region" description="Polar residues" evidence="1">
    <location>
        <begin position="38"/>
        <end position="52"/>
    </location>
</feature>
<sequence>MAFCFLRKRPLNMRKQSTPQSRQRFSPLTPSPFPTLDVEQSSSFSPATQVSATPGGEARQVPRWRCTWR</sequence>
<protein>
    <submittedName>
        <fullName evidence="2">Uncharacterized protein</fullName>
    </submittedName>
</protein>
<feature type="region of interest" description="Disordered" evidence="1">
    <location>
        <begin position="10"/>
        <end position="69"/>
    </location>
</feature>
<feature type="compositionally biased region" description="Polar residues" evidence="1">
    <location>
        <begin position="14"/>
        <end position="28"/>
    </location>
</feature>